<name>A0ABS7YLZ0_9VIBR</name>
<protein>
    <submittedName>
        <fullName evidence="1">DUF2971 domain-containing protein</fullName>
    </submittedName>
</protein>
<dbReference type="Proteomes" id="UP001199044">
    <property type="component" value="Unassembled WGS sequence"/>
</dbReference>
<comment type="caution">
    <text evidence="1">The sequence shown here is derived from an EMBL/GenBank/DDBJ whole genome shotgun (WGS) entry which is preliminary data.</text>
</comment>
<evidence type="ECO:0000313" key="1">
    <source>
        <dbReference type="EMBL" id="MCA2015891.1"/>
    </source>
</evidence>
<dbReference type="InterPro" id="IPR021352">
    <property type="entry name" value="DUF2971"/>
</dbReference>
<dbReference type="EMBL" id="JAIWIU010000042">
    <property type="protein sequence ID" value="MCA2015891.1"/>
    <property type="molecule type" value="Genomic_DNA"/>
</dbReference>
<reference evidence="2" key="1">
    <citation type="submission" date="2023-07" db="EMBL/GenBank/DDBJ databases">
        <title>Molecular identification of indigenous halophilic bacteria isolated from red sea cost, biodegradation of synthetic dyes and assessment of degraded metabolite toxicity.</title>
        <authorList>
            <person name="Chaieb K."/>
            <person name="Altayb H.N."/>
        </authorList>
    </citation>
    <scope>NUCLEOTIDE SEQUENCE [LARGE SCALE GENOMIC DNA]</scope>
    <source>
        <strain evidence="2">K20</strain>
    </source>
</reference>
<sequence length="281" mass="33230">MTIYKYMPLRPEFFQNKLVRASSNESLNDPFENRLSQQYLIDMILRLHLCRPVSKKDAVDFLKYNKGAVDNAVYCLFSPYGVSSFTETRDNLLMWAHYAEQHKGMVVGFDSNHEFFTSKYINEDNSHEGKLCRVLYRKERLCKVDDYLMDVFIHKSEEWSYEKEHRMVLALEKADKKLIRKDDALIKEYLYDEQRFFKDNGDYWDISDVVGFSTHAGLLSKSSVLCMYEIPEEAIKSVTFGCNSDRSKIEQSIKFLSRYSNVQIQKAKLDALDYRLRFEDF</sequence>
<gene>
    <name evidence="1" type="ORF">LDJ79_07195</name>
</gene>
<dbReference type="RefSeq" id="WP_225250104.1">
    <property type="nucleotide sequence ID" value="NZ_JAIWIU010000042.1"/>
</dbReference>
<dbReference type="Pfam" id="PF11185">
    <property type="entry name" value="DUF2971"/>
    <property type="match status" value="1"/>
</dbReference>
<accession>A0ABS7YLZ0</accession>
<evidence type="ECO:0000313" key="2">
    <source>
        <dbReference type="Proteomes" id="UP001199044"/>
    </source>
</evidence>
<proteinExistence type="predicted"/>
<keyword evidence="2" id="KW-1185">Reference proteome</keyword>
<organism evidence="1 2">
    <name type="scientific">Vibrio tritonius</name>
    <dbReference type="NCBI Taxonomy" id="1435069"/>
    <lineage>
        <taxon>Bacteria</taxon>
        <taxon>Pseudomonadati</taxon>
        <taxon>Pseudomonadota</taxon>
        <taxon>Gammaproteobacteria</taxon>
        <taxon>Vibrionales</taxon>
        <taxon>Vibrionaceae</taxon>
        <taxon>Vibrio</taxon>
    </lineage>
</organism>